<sequence>MPPLESPLNASCIPHLQAHQHAANADDYMAQGLLMPAAEEHYKAAEAFEAALQAATEEHTKRTLRMLYNEHSKAGKELQRKIAKLREENKDPSLPQRVPSRNVAPAMASASVPPVGSSVASPQNPSSPPPQLSTGRLSDSQQMVDESFMLLGQKSETSDAFNHFWKITEGMLDYLSQPVAFATAPLAPPENNPSSSRRREGNGSDTDVEDTLTKTFNRGLDFVKAAGTRMLVRHDSSGNVLESSAKPGISTFPPKPITDDWEDDLEADEEDMADSFCIVPSKSDQSVALLKKENAAIKAQLDEERKKLAAAERMLKQRQEQDQHLRESIMLARKEAHRAMTSSMALRPPAAPPLPAPVPIPALAQISPVEIPGLTINVPPPPPPPTAVSPGPGRERNEAQLLRRVRELEEELRTVRAENEKQRAIIVKFRDRWEKLKESSRRKKEARAAAGHTSVANERIEEEPEAEAAAEKEDERPRKHTEGPILS</sequence>
<organism evidence="1 2">
    <name type="scientific">Phlebia brevispora</name>
    <dbReference type="NCBI Taxonomy" id="194682"/>
    <lineage>
        <taxon>Eukaryota</taxon>
        <taxon>Fungi</taxon>
        <taxon>Dikarya</taxon>
        <taxon>Basidiomycota</taxon>
        <taxon>Agaricomycotina</taxon>
        <taxon>Agaricomycetes</taxon>
        <taxon>Polyporales</taxon>
        <taxon>Meruliaceae</taxon>
        <taxon>Phlebia</taxon>
    </lineage>
</organism>
<evidence type="ECO:0000313" key="1">
    <source>
        <dbReference type="EMBL" id="KAJ3556643.1"/>
    </source>
</evidence>
<keyword evidence="2" id="KW-1185">Reference proteome</keyword>
<gene>
    <name evidence="1" type="ORF">NM688_g1918</name>
</gene>
<reference evidence="1" key="1">
    <citation type="submission" date="2022-07" db="EMBL/GenBank/DDBJ databases">
        <title>Genome Sequence of Phlebia brevispora.</title>
        <authorList>
            <person name="Buettner E."/>
        </authorList>
    </citation>
    <scope>NUCLEOTIDE SEQUENCE</scope>
    <source>
        <strain evidence="1">MPL23</strain>
    </source>
</reference>
<dbReference type="EMBL" id="JANHOG010000224">
    <property type="protein sequence ID" value="KAJ3556643.1"/>
    <property type="molecule type" value="Genomic_DNA"/>
</dbReference>
<proteinExistence type="predicted"/>
<comment type="caution">
    <text evidence="1">The sequence shown here is derived from an EMBL/GenBank/DDBJ whole genome shotgun (WGS) entry which is preliminary data.</text>
</comment>
<protein>
    <submittedName>
        <fullName evidence="1">Uncharacterized protein</fullName>
    </submittedName>
</protein>
<evidence type="ECO:0000313" key="2">
    <source>
        <dbReference type="Proteomes" id="UP001148662"/>
    </source>
</evidence>
<dbReference type="Proteomes" id="UP001148662">
    <property type="component" value="Unassembled WGS sequence"/>
</dbReference>
<accession>A0ACC1TAC2</accession>
<name>A0ACC1TAC2_9APHY</name>